<accession>B8BZ48</accession>
<evidence type="ECO:0000313" key="3">
    <source>
        <dbReference type="Proteomes" id="UP000001449"/>
    </source>
</evidence>
<reference evidence="2 3" key="1">
    <citation type="journal article" date="2004" name="Science">
        <title>The genome of the diatom Thalassiosira pseudonana: ecology, evolution, and metabolism.</title>
        <authorList>
            <person name="Armbrust E.V."/>
            <person name="Berges J.A."/>
            <person name="Bowler C."/>
            <person name="Green B.R."/>
            <person name="Martinez D."/>
            <person name="Putnam N.H."/>
            <person name="Zhou S."/>
            <person name="Allen A.E."/>
            <person name="Apt K.E."/>
            <person name="Bechner M."/>
            <person name="Brzezinski M.A."/>
            <person name="Chaal B.K."/>
            <person name="Chiovitti A."/>
            <person name="Davis A.K."/>
            <person name="Demarest M.S."/>
            <person name="Detter J.C."/>
            <person name="Glavina T."/>
            <person name="Goodstein D."/>
            <person name="Hadi M.Z."/>
            <person name="Hellsten U."/>
            <person name="Hildebrand M."/>
            <person name="Jenkins B.D."/>
            <person name="Jurka J."/>
            <person name="Kapitonov V.V."/>
            <person name="Kroger N."/>
            <person name="Lau W.W."/>
            <person name="Lane T.W."/>
            <person name="Larimer F.W."/>
            <person name="Lippmeier J.C."/>
            <person name="Lucas S."/>
            <person name="Medina M."/>
            <person name="Montsant A."/>
            <person name="Obornik M."/>
            <person name="Parker M.S."/>
            <person name="Palenik B."/>
            <person name="Pazour G.J."/>
            <person name="Richardson P.M."/>
            <person name="Rynearson T.A."/>
            <person name="Saito M.A."/>
            <person name="Schwartz D.C."/>
            <person name="Thamatrakoln K."/>
            <person name="Valentin K."/>
            <person name="Vardi A."/>
            <person name="Wilkerson F.P."/>
            <person name="Rokhsar D.S."/>
        </authorList>
    </citation>
    <scope>NUCLEOTIDE SEQUENCE [LARGE SCALE GENOMIC DNA]</scope>
    <source>
        <strain evidence="2 3">CCMP1335</strain>
    </source>
</reference>
<proteinExistence type="predicted"/>
<feature type="region of interest" description="Disordered" evidence="1">
    <location>
        <begin position="604"/>
        <end position="655"/>
    </location>
</feature>
<reference evidence="2 3" key="2">
    <citation type="journal article" date="2008" name="Nature">
        <title>The Phaeodactylum genome reveals the evolutionary history of diatom genomes.</title>
        <authorList>
            <person name="Bowler C."/>
            <person name="Allen A.E."/>
            <person name="Badger J.H."/>
            <person name="Grimwood J."/>
            <person name="Jabbari K."/>
            <person name="Kuo A."/>
            <person name="Maheswari U."/>
            <person name="Martens C."/>
            <person name="Maumus F."/>
            <person name="Otillar R.P."/>
            <person name="Rayko E."/>
            <person name="Salamov A."/>
            <person name="Vandepoele K."/>
            <person name="Beszteri B."/>
            <person name="Gruber A."/>
            <person name="Heijde M."/>
            <person name="Katinka M."/>
            <person name="Mock T."/>
            <person name="Valentin K."/>
            <person name="Verret F."/>
            <person name="Berges J.A."/>
            <person name="Brownlee C."/>
            <person name="Cadoret J.P."/>
            <person name="Chiovitti A."/>
            <person name="Choi C.J."/>
            <person name="Coesel S."/>
            <person name="De Martino A."/>
            <person name="Detter J.C."/>
            <person name="Durkin C."/>
            <person name="Falciatore A."/>
            <person name="Fournet J."/>
            <person name="Haruta M."/>
            <person name="Huysman M.J."/>
            <person name="Jenkins B.D."/>
            <person name="Jiroutova K."/>
            <person name="Jorgensen R.E."/>
            <person name="Joubert Y."/>
            <person name="Kaplan A."/>
            <person name="Kroger N."/>
            <person name="Kroth P.G."/>
            <person name="La Roche J."/>
            <person name="Lindquist E."/>
            <person name="Lommer M."/>
            <person name="Martin-Jezequel V."/>
            <person name="Lopez P.J."/>
            <person name="Lucas S."/>
            <person name="Mangogna M."/>
            <person name="McGinnis K."/>
            <person name="Medlin L.K."/>
            <person name="Montsant A."/>
            <person name="Oudot-Le Secq M.P."/>
            <person name="Napoli C."/>
            <person name="Obornik M."/>
            <person name="Parker M.S."/>
            <person name="Petit J.L."/>
            <person name="Porcel B.M."/>
            <person name="Poulsen N."/>
            <person name="Robison M."/>
            <person name="Rychlewski L."/>
            <person name="Rynearson T.A."/>
            <person name="Schmutz J."/>
            <person name="Shapiro H."/>
            <person name="Siaut M."/>
            <person name="Stanley M."/>
            <person name="Sussman M.R."/>
            <person name="Taylor A.R."/>
            <person name="Vardi A."/>
            <person name="von Dassow P."/>
            <person name="Vyverman W."/>
            <person name="Willis A."/>
            <person name="Wyrwicz L.S."/>
            <person name="Rokhsar D.S."/>
            <person name="Weissenbach J."/>
            <person name="Armbrust E.V."/>
            <person name="Green B.R."/>
            <person name="Van de Peer Y."/>
            <person name="Grigoriev I.V."/>
        </authorList>
    </citation>
    <scope>NUCLEOTIDE SEQUENCE [LARGE SCALE GENOMIC DNA]</scope>
    <source>
        <strain evidence="2 3">CCMP1335</strain>
    </source>
</reference>
<feature type="region of interest" description="Disordered" evidence="1">
    <location>
        <begin position="460"/>
        <end position="504"/>
    </location>
</feature>
<feature type="compositionally biased region" description="Polar residues" evidence="1">
    <location>
        <begin position="16"/>
        <end position="29"/>
    </location>
</feature>
<feature type="compositionally biased region" description="Acidic residues" evidence="1">
    <location>
        <begin position="604"/>
        <end position="634"/>
    </location>
</feature>
<dbReference type="InParanoid" id="B8BZ48"/>
<name>B8BZ48_THAPS</name>
<protein>
    <submittedName>
        <fullName evidence="2">Uncharacterized protein</fullName>
    </submittedName>
</protein>
<dbReference type="HOGENOM" id="CLU_418919_0_0_1"/>
<feature type="region of interest" description="Disordered" evidence="1">
    <location>
        <begin position="1"/>
        <end position="41"/>
    </location>
</feature>
<dbReference type="EMBL" id="CM000641">
    <property type="protein sequence ID" value="EED93285.1"/>
    <property type="molecule type" value="Genomic_DNA"/>
</dbReference>
<organism evidence="2 3">
    <name type="scientific">Thalassiosira pseudonana</name>
    <name type="common">Marine diatom</name>
    <name type="synonym">Cyclotella nana</name>
    <dbReference type="NCBI Taxonomy" id="35128"/>
    <lineage>
        <taxon>Eukaryota</taxon>
        <taxon>Sar</taxon>
        <taxon>Stramenopiles</taxon>
        <taxon>Ochrophyta</taxon>
        <taxon>Bacillariophyta</taxon>
        <taxon>Coscinodiscophyceae</taxon>
        <taxon>Thalassiosirophycidae</taxon>
        <taxon>Thalassiosirales</taxon>
        <taxon>Thalassiosiraceae</taxon>
        <taxon>Thalassiosira</taxon>
    </lineage>
</organism>
<dbReference type="PaxDb" id="35128-Thaps22218"/>
<keyword evidence="3" id="KW-1185">Reference proteome</keyword>
<dbReference type="GeneID" id="7447919"/>
<gene>
    <name evidence="2" type="ORF">THAPSDRAFT_22218</name>
</gene>
<dbReference type="Proteomes" id="UP000001449">
    <property type="component" value="Chromosome 4"/>
</dbReference>
<dbReference type="RefSeq" id="XP_002289748.1">
    <property type="nucleotide sequence ID" value="XM_002289712.1"/>
</dbReference>
<sequence length="655" mass="70934">MKKAHHSPPTEARPSLTRTSYSASTTSPRQHTDESNEWEQSDIRGDMAAGWGSSNDNNGGRGSGVAGAVSAAAGVPLGVVPDDNDWGWKLQAQAVHKLPAFYPLDQRSTRRLLLGNEQQHQTEGGETVAAAAAQAPTKQELHSIGDISRRISSACQHMSIQAQWDNSIACATLFTMERVEMVISMYLEGDAGGLMGGTPSGSKVLLIELQRRKGCNLTFHHYRRALLDAAEGKFNAESFHKKDGLEKPGGRDRCNQPRASILSTHRPALSRPSGLRPPSVSANDADAMFAGLKTEGESFDADDVHPLHKKGASDVAAHADIVDKALVALNIAASLIKKDRVDARRLGMESLVLLTDPLRAGMETAKIASRVVLLGTAKEEMVWKANDMDVGFGDDDVDALFDESAGLGIRETILEMIMGDDFGGKSSSDDMHDHDIDKEFTDSLFNLCLAVLNNALHTLGEKSESMPTTEPNRVEQDDNDDEDGRKPSPANRRRAATEPAVRPSLERNVSKRFIDDTTSTFGCDVLSSLIRILGQAKSNPHDAYHSAKCLEVLFKGCGNSHKARARRDLDAKQIISAALEVGARSHAKLADASRGALVALVTDDENSFDEGEEKTELEYQQEDEGEESNQEMESAEEHPPSPSFSSSPSGKHRSP</sequence>
<dbReference type="AlphaFoldDB" id="B8BZ48"/>
<evidence type="ECO:0000256" key="1">
    <source>
        <dbReference type="SAM" id="MobiDB-lite"/>
    </source>
</evidence>
<evidence type="ECO:0000313" key="2">
    <source>
        <dbReference type="EMBL" id="EED93285.1"/>
    </source>
</evidence>
<dbReference type="KEGG" id="tps:THAPSDRAFT_22218"/>
<dbReference type="eggNOG" id="ENOG502SQVN">
    <property type="taxonomic scope" value="Eukaryota"/>
</dbReference>